<protein>
    <submittedName>
        <fullName evidence="1">Uncharacterized protein</fullName>
    </submittedName>
</protein>
<reference evidence="1" key="1">
    <citation type="journal article" date="2021" name="Proc. Natl. Acad. Sci. U.S.A.">
        <title>A Catalog of Tens of Thousands of Viruses from Human Metagenomes Reveals Hidden Associations with Chronic Diseases.</title>
        <authorList>
            <person name="Tisza M.J."/>
            <person name="Buck C.B."/>
        </authorList>
    </citation>
    <scope>NUCLEOTIDE SEQUENCE</scope>
    <source>
        <strain evidence="1">CtnNB1</strain>
    </source>
</reference>
<organism evidence="1">
    <name type="scientific">Siphoviridae sp. ctnNB1</name>
    <dbReference type="NCBI Taxonomy" id="2825660"/>
    <lineage>
        <taxon>Viruses</taxon>
        <taxon>Duplodnaviria</taxon>
        <taxon>Heunggongvirae</taxon>
        <taxon>Uroviricota</taxon>
        <taxon>Caudoviricetes</taxon>
    </lineage>
</organism>
<evidence type="ECO:0000313" key="1">
    <source>
        <dbReference type="EMBL" id="DAF98372.1"/>
    </source>
</evidence>
<sequence>MKKKKSENKYWESEDGELIEFGHSFMRCYDAVGKLQFGNTFFDSKTGEKKYLVKFVLDRKELLNSNEGVSYLQQTLDEWEKDYEN</sequence>
<accession>A0A8S5UVB3</accession>
<name>A0A8S5UVB3_9CAUD</name>
<proteinExistence type="predicted"/>
<dbReference type="EMBL" id="BK016146">
    <property type="protein sequence ID" value="DAF98372.1"/>
    <property type="molecule type" value="Genomic_DNA"/>
</dbReference>